<dbReference type="RefSeq" id="WP_125979030.1">
    <property type="nucleotide sequence ID" value="NZ_QXGL01000001.1"/>
</dbReference>
<keyword evidence="2" id="KW-1185">Reference proteome</keyword>
<dbReference type="Pfam" id="PF11855">
    <property type="entry name" value="DUF3375"/>
    <property type="match status" value="1"/>
</dbReference>
<dbReference type="AlphaFoldDB" id="A0A430FLD4"/>
<dbReference type="EMBL" id="QXGL01000001">
    <property type="protein sequence ID" value="RSX53709.1"/>
    <property type="molecule type" value="Genomic_DNA"/>
</dbReference>
<proteinExistence type="predicted"/>
<dbReference type="OrthoDB" id="3237906at2"/>
<comment type="caution">
    <text evidence="1">The sequence shown here is derived from an EMBL/GenBank/DDBJ whole genome shotgun (WGS) entry which is preliminary data.</text>
</comment>
<sequence length="513" mass="57571">MGDVRREMERLRPVYDTGVLRLLRRETSRLYVALLRAAFDPLTSELPREALEEHFAQDLSMLADSGEYAPKPDQTYAEAARQILIDLSREGDGDYAWLANAHDAASHRFLYRLTARAHRAIEALSKLEDDTRTLSGAQANSIIMEIEHARMQLTSDPSERVRLLTEEINERKREIERIQQGQANADLTDAQVADVIAVIHNTLRGVPIDLRELVLAERDNGDALRRRMQGGDMSVDDILNAYHNEYRHAFDDSDSGRRFNDAFQVIITDEGRQQIDDALRDIAKTPYLAGSSGALLDQVRDELALIYDGLEAVRRQQRVSDEAVSRLVRQQTDTRYRTMLGMLNRLFVHLNADAKAHPNDPSRPYRTNGSVAQVAALPTRPARSMTRTATRSLADMEPDALQGYDGQPIDLKAMIVGGGPRLARMISLIRLNPVILDDGLIDIAASFNQLPDEERRESELVGFLGALPEHDGPDAATWRCTSLDGEPRDWTTPPILASHDELDDIIKEEGEQA</sequence>
<name>A0A430FLD4_9BIFI</name>
<evidence type="ECO:0000313" key="1">
    <source>
        <dbReference type="EMBL" id="RSX53709.1"/>
    </source>
</evidence>
<gene>
    <name evidence="1" type="ORF">D2E25_0015</name>
</gene>
<reference evidence="1 2" key="1">
    <citation type="submission" date="2018-09" db="EMBL/GenBank/DDBJ databases">
        <title>Characterization of the phylogenetic diversity of five novel species belonging to the genus Bifidobacterium.</title>
        <authorList>
            <person name="Lugli G.A."/>
            <person name="Duranti S."/>
            <person name="Milani C."/>
        </authorList>
    </citation>
    <scope>NUCLEOTIDE SEQUENCE [LARGE SCALE GENOMIC DNA]</scope>
    <source>
        <strain evidence="1 2">2034B</strain>
    </source>
</reference>
<accession>A0A430FLD4</accession>
<dbReference type="Proteomes" id="UP000287533">
    <property type="component" value="Unassembled WGS sequence"/>
</dbReference>
<organism evidence="1 2">
    <name type="scientific">Bifidobacterium goeldii</name>
    <dbReference type="NCBI Taxonomy" id="2306975"/>
    <lineage>
        <taxon>Bacteria</taxon>
        <taxon>Bacillati</taxon>
        <taxon>Actinomycetota</taxon>
        <taxon>Actinomycetes</taxon>
        <taxon>Bifidobacteriales</taxon>
        <taxon>Bifidobacteriaceae</taxon>
        <taxon>Bifidobacterium</taxon>
    </lineage>
</organism>
<evidence type="ECO:0008006" key="3">
    <source>
        <dbReference type="Google" id="ProtNLM"/>
    </source>
</evidence>
<evidence type="ECO:0000313" key="2">
    <source>
        <dbReference type="Proteomes" id="UP000287533"/>
    </source>
</evidence>
<dbReference type="InterPro" id="IPR021804">
    <property type="entry name" value="DUF3375"/>
</dbReference>
<protein>
    <recommendedName>
        <fullName evidence="3">Methyl-accepting chemotaxis protein</fullName>
    </recommendedName>
</protein>